<dbReference type="PANTHER" id="PTHR43877:SF8">
    <property type="entry name" value="N-ACETYLGLUTAMATE SYNTHASE-RELATED"/>
    <property type="match status" value="1"/>
</dbReference>
<evidence type="ECO:0000256" key="1">
    <source>
        <dbReference type="ARBA" id="ARBA00022679"/>
    </source>
</evidence>
<gene>
    <name evidence="4" type="ORF">QRT05_00975</name>
</gene>
<dbReference type="EMBL" id="JAUCGR010000001">
    <property type="protein sequence ID" value="MDM7829891.1"/>
    <property type="molecule type" value="Genomic_DNA"/>
</dbReference>
<dbReference type="InterPro" id="IPR000182">
    <property type="entry name" value="GNAT_dom"/>
</dbReference>
<evidence type="ECO:0000256" key="2">
    <source>
        <dbReference type="ARBA" id="ARBA00023315"/>
    </source>
</evidence>
<dbReference type="Gene3D" id="3.40.630.30">
    <property type="match status" value="1"/>
</dbReference>
<feature type="domain" description="N-acetyltransferase" evidence="3">
    <location>
        <begin position="1"/>
        <end position="148"/>
    </location>
</feature>
<protein>
    <submittedName>
        <fullName evidence="4">GNAT family N-acetyltransferase</fullName>
    </submittedName>
</protein>
<evidence type="ECO:0000313" key="5">
    <source>
        <dbReference type="Proteomes" id="UP001321453"/>
    </source>
</evidence>
<dbReference type="InterPro" id="IPR050832">
    <property type="entry name" value="Bact_Acetyltransf"/>
</dbReference>
<evidence type="ECO:0000259" key="3">
    <source>
        <dbReference type="PROSITE" id="PS51186"/>
    </source>
</evidence>
<organism evidence="4 5">
    <name type="scientific">Cellulomonas edaphi</name>
    <dbReference type="NCBI Taxonomy" id="3053468"/>
    <lineage>
        <taxon>Bacteria</taxon>
        <taxon>Bacillati</taxon>
        <taxon>Actinomycetota</taxon>
        <taxon>Actinomycetes</taxon>
        <taxon>Micrococcales</taxon>
        <taxon>Cellulomonadaceae</taxon>
        <taxon>Cellulomonas</taxon>
    </lineage>
</organism>
<dbReference type="SUPFAM" id="SSF55729">
    <property type="entry name" value="Acyl-CoA N-acyltransferases (Nat)"/>
    <property type="match status" value="1"/>
</dbReference>
<dbReference type="InterPro" id="IPR016181">
    <property type="entry name" value="Acyl_CoA_acyltransferase"/>
</dbReference>
<dbReference type="RefSeq" id="WP_289444350.1">
    <property type="nucleotide sequence ID" value="NZ_JAUCGR010000001.1"/>
</dbReference>
<dbReference type="Proteomes" id="UP001321453">
    <property type="component" value="Unassembled WGS sequence"/>
</dbReference>
<name>A0ABT7S2Q2_9CELL</name>
<accession>A0ABT7S2Q2</accession>
<keyword evidence="5" id="KW-1185">Reference proteome</keyword>
<dbReference type="Pfam" id="PF00583">
    <property type="entry name" value="Acetyltransf_1"/>
    <property type="match status" value="1"/>
</dbReference>
<keyword evidence="2" id="KW-0012">Acyltransferase</keyword>
<dbReference type="PANTHER" id="PTHR43877">
    <property type="entry name" value="AMINOALKYLPHOSPHONATE N-ACETYLTRANSFERASE-RELATED-RELATED"/>
    <property type="match status" value="1"/>
</dbReference>
<evidence type="ECO:0000313" key="4">
    <source>
        <dbReference type="EMBL" id="MDM7829891.1"/>
    </source>
</evidence>
<reference evidence="4 5" key="1">
    <citation type="submission" date="2023-06" db="EMBL/GenBank/DDBJ databases">
        <title>Cellulomonas sp. MW9 Whole genome sequence.</title>
        <authorList>
            <person name="Park S."/>
        </authorList>
    </citation>
    <scope>NUCLEOTIDE SEQUENCE [LARGE SCALE GENOMIC DNA]</scope>
    <source>
        <strain evidence="4 5">MW9</strain>
    </source>
</reference>
<sequence length="148" mass="15864">MTTRRLGPGDADQARALFAVMAAAFGEDAEPLGDQYVDALLTDDSFWAVAAFEDDRVVGGITAHTIPMTRSESAEVFVYDLAVHPEHRRRGVAAGLVATLRALAAGAGIADVFVPADADDTEALAFYRSQSGAESPVRVFTWRREPHS</sequence>
<dbReference type="PROSITE" id="PS51186">
    <property type="entry name" value="GNAT"/>
    <property type="match status" value="1"/>
</dbReference>
<keyword evidence="1" id="KW-0808">Transferase</keyword>
<dbReference type="CDD" id="cd04301">
    <property type="entry name" value="NAT_SF"/>
    <property type="match status" value="1"/>
</dbReference>
<proteinExistence type="predicted"/>
<comment type="caution">
    <text evidence="4">The sequence shown here is derived from an EMBL/GenBank/DDBJ whole genome shotgun (WGS) entry which is preliminary data.</text>
</comment>